<sequence length="511" mass="52808">MADITLNSAVRSNLRSMQQTTELLNRTEERLSTGKKVNSALDNPASFFTAQSLDRRASDLGTLLDNVKNSIQTLEAADNGIKAITDLVESLKSTARSAQQSPLAVSTKASLTSATMNGLSGDNLLSMNTVTPAVPTTFDGLEDVDATHSGGALTVNGATVNIAANATAAQVKTAIDSLNISGLNVVDNAGTLEFELESGADLSIEGSSALLDSLGLIADGGTATSAGSTNGTLSTTASGDSLLKDETLTFTDRFGALKTVTFASSPGANNVDTIDELNAWLLNNDVQLTASIPKEGEAGATLAFQTTNAIAADTPIAATGTATGAGAVFGSGGFAAPVLDQDAATKRSNFATDYNEFLGEIAKLAKDATYNGVNLLNGDDLDVIFNEDGSSRLEVKGVQFDAEGLGLAAITAEDFYDSDSIEKIIDKLEAAFATIEAQSAKFGSQLAIVQTRETFTKDMIGTLQDGSLSLVGADTNEEAANLATLQTRQQLIVSSLSISTQQESAVLQLLQ</sequence>
<evidence type="ECO:0000256" key="3">
    <source>
        <dbReference type="ARBA" id="ARBA00005709"/>
    </source>
</evidence>
<dbReference type="Pfam" id="PF00669">
    <property type="entry name" value="Flagellin_N"/>
    <property type="match status" value="1"/>
</dbReference>
<dbReference type="Gene3D" id="1.20.1330.10">
    <property type="entry name" value="f41 fragment of flagellin, N-terminal domain"/>
    <property type="match status" value="1"/>
</dbReference>
<evidence type="ECO:0000313" key="6">
    <source>
        <dbReference type="EMBL" id="GLK78785.1"/>
    </source>
</evidence>
<dbReference type="AlphaFoldDB" id="A0A9W6JMW9"/>
<proteinExistence type="inferred from homology"/>
<evidence type="ECO:0000259" key="5">
    <source>
        <dbReference type="Pfam" id="PF00669"/>
    </source>
</evidence>
<evidence type="ECO:0000256" key="1">
    <source>
        <dbReference type="ARBA" id="ARBA00004365"/>
    </source>
</evidence>
<keyword evidence="7" id="KW-1185">Reference proteome</keyword>
<name>A0A9W6JMW9_9HYPH</name>
<dbReference type="RefSeq" id="WP_271199290.1">
    <property type="nucleotide sequence ID" value="NZ_BSFL01000001.1"/>
</dbReference>
<comment type="caution">
    <text evidence="6">The sequence shown here is derived from an EMBL/GenBank/DDBJ whole genome shotgun (WGS) entry which is preliminary data.</text>
</comment>
<comment type="similarity">
    <text evidence="3">Belongs to the bacterial flagellin family.</text>
</comment>
<evidence type="ECO:0000313" key="7">
    <source>
        <dbReference type="Proteomes" id="UP001143309"/>
    </source>
</evidence>
<dbReference type="SUPFAM" id="SSF64518">
    <property type="entry name" value="Phase 1 flagellin"/>
    <property type="match status" value="1"/>
</dbReference>
<organism evidence="6 7">
    <name type="scientific">Methylopila turkensis</name>
    <dbReference type="NCBI Taxonomy" id="1437816"/>
    <lineage>
        <taxon>Bacteria</taxon>
        <taxon>Pseudomonadati</taxon>
        <taxon>Pseudomonadota</taxon>
        <taxon>Alphaproteobacteria</taxon>
        <taxon>Hyphomicrobiales</taxon>
        <taxon>Methylopilaceae</taxon>
        <taxon>Methylopila</taxon>
    </lineage>
</organism>
<protein>
    <recommendedName>
        <fullName evidence="5">Flagellin N-terminal domain-containing protein</fullName>
    </recommendedName>
</protein>
<reference evidence="6" key="2">
    <citation type="submission" date="2023-01" db="EMBL/GenBank/DDBJ databases">
        <authorList>
            <person name="Sun Q."/>
            <person name="Evtushenko L."/>
        </authorList>
    </citation>
    <scope>NUCLEOTIDE SEQUENCE</scope>
    <source>
        <strain evidence="6">VKM B-2748</strain>
    </source>
</reference>
<dbReference type="GO" id="GO:0009288">
    <property type="term" value="C:bacterial-type flagellum"/>
    <property type="evidence" value="ECO:0007669"/>
    <property type="project" value="UniProtKB-SubCell"/>
</dbReference>
<feature type="domain" description="Flagellin N-terminal" evidence="5">
    <location>
        <begin position="7"/>
        <end position="114"/>
    </location>
</feature>
<accession>A0A9W6JMW9</accession>
<dbReference type="PANTHER" id="PTHR42792:SF2">
    <property type="entry name" value="FLAGELLIN"/>
    <property type="match status" value="1"/>
</dbReference>
<dbReference type="GO" id="GO:0005198">
    <property type="term" value="F:structural molecule activity"/>
    <property type="evidence" value="ECO:0007669"/>
    <property type="project" value="UniProtKB-UniRule"/>
</dbReference>
<dbReference type="EMBL" id="BSFL01000001">
    <property type="protein sequence ID" value="GLK78785.1"/>
    <property type="molecule type" value="Genomic_DNA"/>
</dbReference>
<reference evidence="6" key="1">
    <citation type="journal article" date="2014" name="Int. J. Syst. Evol. Microbiol.">
        <title>Complete genome sequence of Corynebacterium casei LMG S-19264T (=DSM 44701T), isolated from a smear-ripened cheese.</title>
        <authorList>
            <consortium name="US DOE Joint Genome Institute (JGI-PGF)"/>
            <person name="Walter F."/>
            <person name="Albersmeier A."/>
            <person name="Kalinowski J."/>
            <person name="Ruckert C."/>
        </authorList>
    </citation>
    <scope>NUCLEOTIDE SEQUENCE</scope>
    <source>
        <strain evidence="6">VKM B-2748</strain>
    </source>
</reference>
<dbReference type="Proteomes" id="UP001143309">
    <property type="component" value="Unassembled WGS sequence"/>
</dbReference>
<dbReference type="GO" id="GO:0005576">
    <property type="term" value="C:extracellular region"/>
    <property type="evidence" value="ECO:0007669"/>
    <property type="project" value="UniProtKB-SubCell"/>
</dbReference>
<evidence type="ECO:0000256" key="2">
    <source>
        <dbReference type="ARBA" id="ARBA00004613"/>
    </source>
</evidence>
<dbReference type="PANTHER" id="PTHR42792">
    <property type="entry name" value="FLAGELLIN"/>
    <property type="match status" value="1"/>
</dbReference>
<evidence type="ECO:0000256" key="4">
    <source>
        <dbReference type="ARBA" id="ARBA00023143"/>
    </source>
</evidence>
<keyword evidence="4" id="KW-0975">Bacterial flagellum</keyword>
<gene>
    <name evidence="6" type="ORF">GCM10008174_05260</name>
</gene>
<dbReference type="InterPro" id="IPR001029">
    <property type="entry name" value="Flagellin_N"/>
</dbReference>
<dbReference type="InterPro" id="IPR001492">
    <property type="entry name" value="Flagellin"/>
</dbReference>
<comment type="subcellular location">
    <subcellularLocation>
        <location evidence="1">Bacterial flagellum</location>
    </subcellularLocation>
    <subcellularLocation>
        <location evidence="2">Secreted</location>
    </subcellularLocation>
</comment>